<keyword evidence="2" id="KW-1185">Reference proteome</keyword>
<evidence type="ECO:0000313" key="2">
    <source>
        <dbReference type="Proteomes" id="UP001249851"/>
    </source>
</evidence>
<accession>A0AAD9VDI5</accession>
<comment type="caution">
    <text evidence="1">The sequence shown here is derived from an EMBL/GenBank/DDBJ whole genome shotgun (WGS) entry which is preliminary data.</text>
</comment>
<dbReference type="EMBL" id="JARQWQ010000008">
    <property type="protein sequence ID" value="KAK2570394.1"/>
    <property type="molecule type" value="Genomic_DNA"/>
</dbReference>
<reference evidence="1" key="1">
    <citation type="journal article" date="2023" name="G3 (Bethesda)">
        <title>Whole genome assembly and annotation of the endangered Caribbean coral Acropora cervicornis.</title>
        <authorList>
            <person name="Selwyn J.D."/>
            <person name="Vollmer S.V."/>
        </authorList>
    </citation>
    <scope>NUCLEOTIDE SEQUENCE</scope>
    <source>
        <strain evidence="1">K2</strain>
    </source>
</reference>
<organism evidence="1 2">
    <name type="scientific">Acropora cervicornis</name>
    <name type="common">Staghorn coral</name>
    <dbReference type="NCBI Taxonomy" id="6130"/>
    <lineage>
        <taxon>Eukaryota</taxon>
        <taxon>Metazoa</taxon>
        <taxon>Cnidaria</taxon>
        <taxon>Anthozoa</taxon>
        <taxon>Hexacorallia</taxon>
        <taxon>Scleractinia</taxon>
        <taxon>Astrocoeniina</taxon>
        <taxon>Acroporidae</taxon>
        <taxon>Acropora</taxon>
    </lineage>
</organism>
<sequence length="147" mass="17545">MRGEIRRSREIGTIVQKIQCKSKKCGKENFDDCIMTSSSFHEQRKIFDPRARWRKMSMQGLYDGDELRQKNTRKQAHLKSDINYNWEKIMQNDGGYKLTLRRKEHNAASRLLGCAFRGNKLEWTRKRKTKRKKHDFQIPTIVITEVL</sequence>
<evidence type="ECO:0000313" key="1">
    <source>
        <dbReference type="EMBL" id="KAK2570394.1"/>
    </source>
</evidence>
<dbReference type="AlphaFoldDB" id="A0AAD9VDI5"/>
<proteinExistence type="predicted"/>
<reference evidence="1" key="2">
    <citation type="journal article" date="2023" name="Science">
        <title>Genomic signatures of disease resistance in endangered staghorn corals.</title>
        <authorList>
            <person name="Vollmer S.V."/>
            <person name="Selwyn J.D."/>
            <person name="Despard B.A."/>
            <person name="Roesel C.L."/>
        </authorList>
    </citation>
    <scope>NUCLEOTIDE SEQUENCE</scope>
    <source>
        <strain evidence="1">K2</strain>
    </source>
</reference>
<name>A0AAD9VDI5_ACRCE</name>
<dbReference type="Proteomes" id="UP001249851">
    <property type="component" value="Unassembled WGS sequence"/>
</dbReference>
<gene>
    <name evidence="1" type="ORF">P5673_005198</name>
</gene>
<protein>
    <submittedName>
        <fullName evidence="1">Uncharacterized protein</fullName>
    </submittedName>
</protein>